<sequence>MTRQPHYVVVTGGRYFTNKEVIYGALNAVLSEFRKSNKAGTRRFVLVHGAAPGADTLSARWARDCGLAALAVPAEWMTFGRSAGPRRNAEMLEWVPAKLLVAFPGGRGTAHMVALARRRGLPVRQVHIPSSDDDEFEVARASLQKIGGAP</sequence>
<dbReference type="EMBL" id="MN536026">
    <property type="protein sequence ID" value="QIG56912.1"/>
    <property type="molecule type" value="Genomic_DNA"/>
</dbReference>
<feature type="domain" description="YspA cpYpsA-related SLOG" evidence="1">
    <location>
        <begin position="8"/>
        <end position="77"/>
    </location>
</feature>
<protein>
    <recommendedName>
        <fullName evidence="1">YspA cpYpsA-related SLOG domain-containing protein</fullName>
    </recommendedName>
</protein>
<dbReference type="Proteomes" id="UP000502584">
    <property type="component" value="Segment"/>
</dbReference>
<organism evidence="2 3">
    <name type="scientific">Pseudomonas phage vB_Pae-SS2019XI</name>
    <dbReference type="NCBI Taxonomy" id="2660688"/>
    <lineage>
        <taxon>Viruses</taxon>
        <taxon>Duplodnaviria</taxon>
        <taxon>Heunggongvirae</taxon>
        <taxon>Uroviricota</taxon>
        <taxon>Caudoviricetes</taxon>
        <taxon>Casjensviridae</taxon>
        <taxon>Maxdohrnvirus</taxon>
        <taxon>Maxdohrnvirus SS2019XI</taxon>
    </lineage>
</organism>
<dbReference type="SUPFAM" id="SSF102405">
    <property type="entry name" value="MCP/YpsA-like"/>
    <property type="match status" value="1"/>
</dbReference>
<name>A0A6G6XGP9_9CAUD</name>
<proteinExistence type="predicted"/>
<evidence type="ECO:0000313" key="2">
    <source>
        <dbReference type="EMBL" id="QIG56912.1"/>
    </source>
</evidence>
<gene>
    <name evidence="2" type="ORF">vBPaeSS2019XI_034</name>
</gene>
<reference evidence="2 3" key="1">
    <citation type="submission" date="2019-10" db="EMBL/GenBank/DDBJ databases">
        <title>Genome of the temperate Pseudomonas aerugionosa phage vB_Pae-SS2019XI.</title>
        <authorList>
            <person name="Hammerl J.A."/>
            <person name="Jaeckel C."/>
            <person name="Schnehle S."/>
            <person name="Schmoger S."/>
        </authorList>
    </citation>
    <scope>NUCLEOTIDE SEQUENCE [LARGE SCALE GENOMIC DNA]</scope>
</reference>
<keyword evidence="3" id="KW-1185">Reference proteome</keyword>
<accession>A0A6G6XGP9</accession>
<dbReference type="Pfam" id="PF10686">
    <property type="entry name" value="YAcAr"/>
    <property type="match status" value="1"/>
</dbReference>
<evidence type="ECO:0000313" key="3">
    <source>
        <dbReference type="Proteomes" id="UP000502584"/>
    </source>
</evidence>
<dbReference type="InterPro" id="IPR019627">
    <property type="entry name" value="YAcAr"/>
</dbReference>
<evidence type="ECO:0000259" key="1">
    <source>
        <dbReference type="Pfam" id="PF10686"/>
    </source>
</evidence>